<evidence type="ECO:0000256" key="1">
    <source>
        <dbReference type="SAM" id="Phobius"/>
    </source>
</evidence>
<sequence length="71" mass="8055">MRRQAQYHVVSWLRCGRGPRVSGRAMASCFFFLFFLLFAQTVVPRLAGGGSTGRYEVCFGLALHRRLAMEL</sequence>
<keyword evidence="1" id="KW-0472">Membrane</keyword>
<protein>
    <submittedName>
        <fullName evidence="2">Uncharacterized protein</fullName>
    </submittedName>
</protein>
<comment type="caution">
    <text evidence="2">The sequence shown here is derived from an EMBL/GenBank/DDBJ whole genome shotgun (WGS) entry which is preliminary data.</text>
</comment>
<dbReference type="EMBL" id="JAGMUV010000024">
    <property type="protein sequence ID" value="KAH7121445.1"/>
    <property type="molecule type" value="Genomic_DNA"/>
</dbReference>
<evidence type="ECO:0000313" key="3">
    <source>
        <dbReference type="Proteomes" id="UP000738349"/>
    </source>
</evidence>
<proteinExistence type="predicted"/>
<name>A0A9P9IJE8_9HYPO</name>
<evidence type="ECO:0000313" key="2">
    <source>
        <dbReference type="EMBL" id="KAH7121445.1"/>
    </source>
</evidence>
<accession>A0A9P9IJE8</accession>
<feature type="transmembrane region" description="Helical" evidence="1">
    <location>
        <begin position="21"/>
        <end position="43"/>
    </location>
</feature>
<gene>
    <name evidence="2" type="ORF">EDB81DRAFT_229374</name>
</gene>
<dbReference type="Proteomes" id="UP000738349">
    <property type="component" value="Unassembled WGS sequence"/>
</dbReference>
<organism evidence="2 3">
    <name type="scientific">Dactylonectria macrodidyma</name>
    <dbReference type="NCBI Taxonomy" id="307937"/>
    <lineage>
        <taxon>Eukaryota</taxon>
        <taxon>Fungi</taxon>
        <taxon>Dikarya</taxon>
        <taxon>Ascomycota</taxon>
        <taxon>Pezizomycotina</taxon>
        <taxon>Sordariomycetes</taxon>
        <taxon>Hypocreomycetidae</taxon>
        <taxon>Hypocreales</taxon>
        <taxon>Nectriaceae</taxon>
        <taxon>Dactylonectria</taxon>
    </lineage>
</organism>
<keyword evidence="1" id="KW-0812">Transmembrane</keyword>
<dbReference type="AlphaFoldDB" id="A0A9P9IJE8"/>
<keyword evidence="3" id="KW-1185">Reference proteome</keyword>
<reference evidence="2" key="1">
    <citation type="journal article" date="2021" name="Nat. Commun.">
        <title>Genetic determinants of endophytism in the Arabidopsis root mycobiome.</title>
        <authorList>
            <person name="Mesny F."/>
            <person name="Miyauchi S."/>
            <person name="Thiergart T."/>
            <person name="Pickel B."/>
            <person name="Atanasova L."/>
            <person name="Karlsson M."/>
            <person name="Huettel B."/>
            <person name="Barry K.W."/>
            <person name="Haridas S."/>
            <person name="Chen C."/>
            <person name="Bauer D."/>
            <person name="Andreopoulos W."/>
            <person name="Pangilinan J."/>
            <person name="LaButti K."/>
            <person name="Riley R."/>
            <person name="Lipzen A."/>
            <person name="Clum A."/>
            <person name="Drula E."/>
            <person name="Henrissat B."/>
            <person name="Kohler A."/>
            <person name="Grigoriev I.V."/>
            <person name="Martin F.M."/>
            <person name="Hacquard S."/>
        </authorList>
    </citation>
    <scope>NUCLEOTIDE SEQUENCE</scope>
    <source>
        <strain evidence="2">MPI-CAGE-AT-0147</strain>
    </source>
</reference>
<keyword evidence="1" id="KW-1133">Transmembrane helix</keyword>